<dbReference type="Proteomes" id="UP000183975">
    <property type="component" value="Unassembled WGS sequence"/>
</dbReference>
<accession>A0A1M6KI04</accession>
<evidence type="ECO:0000256" key="3">
    <source>
        <dbReference type="SAM" id="Phobius"/>
    </source>
</evidence>
<dbReference type="OrthoDB" id="2065444at2"/>
<dbReference type="Gene3D" id="3.10.350.10">
    <property type="entry name" value="LysM domain"/>
    <property type="match status" value="1"/>
</dbReference>
<keyword evidence="3" id="KW-1133">Transmembrane helix</keyword>
<evidence type="ECO:0000259" key="5">
    <source>
        <dbReference type="PROSITE" id="PS51782"/>
    </source>
</evidence>
<dbReference type="SUPFAM" id="SSF54106">
    <property type="entry name" value="LysM domain"/>
    <property type="match status" value="1"/>
</dbReference>
<dbReference type="Gene3D" id="2.20.230.10">
    <property type="entry name" value="Resuscitation-promoting factor rpfb"/>
    <property type="match status" value="1"/>
</dbReference>
<name>A0A1M6KI04_9FIRM</name>
<feature type="domain" description="G5" evidence="4">
    <location>
        <begin position="289"/>
        <end position="369"/>
    </location>
</feature>
<evidence type="ECO:0000313" key="6">
    <source>
        <dbReference type="EMBL" id="SHJ58577.1"/>
    </source>
</evidence>
<reference evidence="6 7" key="1">
    <citation type="submission" date="2016-11" db="EMBL/GenBank/DDBJ databases">
        <authorList>
            <person name="Jaros S."/>
            <person name="Januszkiewicz K."/>
            <person name="Wedrychowicz H."/>
        </authorList>
    </citation>
    <scope>NUCLEOTIDE SEQUENCE [LARGE SCALE GENOMIC DNA]</scope>
    <source>
        <strain evidence="6 7">DSM 14214</strain>
    </source>
</reference>
<feature type="compositionally biased region" description="Basic and acidic residues" evidence="2">
    <location>
        <begin position="1"/>
        <end position="15"/>
    </location>
</feature>
<evidence type="ECO:0000256" key="2">
    <source>
        <dbReference type="SAM" id="MobiDB-lite"/>
    </source>
</evidence>
<dbReference type="GeneID" id="78175410"/>
<feature type="transmembrane region" description="Helical" evidence="3">
    <location>
        <begin position="62"/>
        <end position="79"/>
    </location>
</feature>
<dbReference type="PROSITE" id="PS51782">
    <property type="entry name" value="LYSM"/>
    <property type="match status" value="1"/>
</dbReference>
<keyword evidence="3" id="KW-0812">Transmembrane</keyword>
<evidence type="ECO:0000259" key="4">
    <source>
        <dbReference type="PROSITE" id="PS51109"/>
    </source>
</evidence>
<keyword evidence="1" id="KW-0732">Signal</keyword>
<feature type="compositionally biased region" description="Basic residues" evidence="2">
    <location>
        <begin position="29"/>
        <end position="53"/>
    </location>
</feature>
<proteinExistence type="predicted"/>
<evidence type="ECO:0000313" key="7">
    <source>
        <dbReference type="Proteomes" id="UP000183975"/>
    </source>
</evidence>
<feature type="domain" description="LysM" evidence="5">
    <location>
        <begin position="240"/>
        <end position="283"/>
    </location>
</feature>
<dbReference type="InterPro" id="IPR036779">
    <property type="entry name" value="LysM_dom_sf"/>
</dbReference>
<dbReference type="SMART" id="SM01208">
    <property type="entry name" value="G5"/>
    <property type="match status" value="1"/>
</dbReference>
<keyword evidence="3" id="KW-0472">Membrane</keyword>
<dbReference type="InterPro" id="IPR011098">
    <property type="entry name" value="G5_dom"/>
</dbReference>
<dbReference type="AlphaFoldDB" id="A0A1M6KI04"/>
<dbReference type="Pfam" id="PF01476">
    <property type="entry name" value="LysM"/>
    <property type="match status" value="1"/>
</dbReference>
<evidence type="ECO:0000256" key="1">
    <source>
        <dbReference type="ARBA" id="ARBA00022729"/>
    </source>
</evidence>
<dbReference type="SMART" id="SM00257">
    <property type="entry name" value="LysM"/>
    <property type="match status" value="1"/>
</dbReference>
<dbReference type="Pfam" id="PF07501">
    <property type="entry name" value="G5"/>
    <property type="match status" value="1"/>
</dbReference>
<dbReference type="InterPro" id="IPR018392">
    <property type="entry name" value="LysM"/>
</dbReference>
<gene>
    <name evidence="6" type="ORF">SAMN02745138_00167</name>
</gene>
<dbReference type="EMBL" id="FRAH01000003">
    <property type="protein sequence ID" value="SHJ58577.1"/>
    <property type="molecule type" value="Genomic_DNA"/>
</dbReference>
<keyword evidence="7" id="KW-1185">Reference proteome</keyword>
<feature type="region of interest" description="Disordered" evidence="2">
    <location>
        <begin position="1"/>
        <end position="56"/>
    </location>
</feature>
<dbReference type="RefSeq" id="WP_072848043.1">
    <property type="nucleotide sequence ID" value="NZ_FRAH01000003.1"/>
</dbReference>
<dbReference type="CDD" id="cd00118">
    <property type="entry name" value="LysM"/>
    <property type="match status" value="1"/>
</dbReference>
<organism evidence="6 7">
    <name type="scientific">Anaerotignum lactatifermentans DSM 14214</name>
    <dbReference type="NCBI Taxonomy" id="1121323"/>
    <lineage>
        <taxon>Bacteria</taxon>
        <taxon>Bacillati</taxon>
        <taxon>Bacillota</taxon>
        <taxon>Clostridia</taxon>
        <taxon>Lachnospirales</taxon>
        <taxon>Anaerotignaceae</taxon>
        <taxon>Anaerotignum</taxon>
    </lineage>
</organism>
<sequence length="369" mass="40652">MAKKTELFPKREERVAYSGKAGADVERNRGKKGRQKTQRSRKSGGQKGNKARKNMQLTPKKAGIGVAVIVVLILFFAFFHKNGTEVFVGEESMGILSTTSISAEEIKTNLEAQLATTVGTNVQVNEEIRAEKLHVSGDRKKDICTMEYLMPKLRNAVTYKVEASVIFVDGGAVAPLATAEEAQQVQDKLKEPYLPQDENSNAEISFVENVTVENQFVDSAEILSVDDAVAKLTSTTPVTTTYTVKTGDRAGSIAAEFDMTLEELYEMNPSAKDAVVIGETLNVTEQKPMVSVKSVETQVLTSVEPKQYETQYDDTKPASYQRVIQQGKDGQKKSTIQITRVNGFVTEEKEVSKEVIQEPVNEIILKGTQ</sequence>
<dbReference type="PROSITE" id="PS51109">
    <property type="entry name" value="G5"/>
    <property type="match status" value="1"/>
</dbReference>
<protein>
    <submittedName>
        <fullName evidence="6">LysM domain-containing protein</fullName>
    </submittedName>
</protein>